<dbReference type="GO" id="GO:0008023">
    <property type="term" value="C:transcription elongation factor complex"/>
    <property type="evidence" value="ECO:0007669"/>
    <property type="project" value="TreeGrafter"/>
</dbReference>
<feature type="region of interest" description="Disordered" evidence="5">
    <location>
        <begin position="275"/>
        <end position="331"/>
    </location>
</feature>
<feature type="compositionally biased region" description="Polar residues" evidence="5">
    <location>
        <begin position="133"/>
        <end position="153"/>
    </location>
</feature>
<organism evidence="6 7">
    <name type="scientific">Linnemannia gamsii</name>
    <dbReference type="NCBI Taxonomy" id="64522"/>
    <lineage>
        <taxon>Eukaryota</taxon>
        <taxon>Fungi</taxon>
        <taxon>Fungi incertae sedis</taxon>
        <taxon>Mucoromycota</taxon>
        <taxon>Mortierellomycotina</taxon>
        <taxon>Mortierellomycetes</taxon>
        <taxon>Mortierellales</taxon>
        <taxon>Mortierellaceae</taxon>
        <taxon>Linnemannia</taxon>
    </lineage>
</organism>
<evidence type="ECO:0000313" key="6">
    <source>
        <dbReference type="EMBL" id="KAG0316323.1"/>
    </source>
</evidence>
<evidence type="ECO:0008006" key="8">
    <source>
        <dbReference type="Google" id="ProtNLM"/>
    </source>
</evidence>
<dbReference type="Proteomes" id="UP000823405">
    <property type="component" value="Unassembled WGS sequence"/>
</dbReference>
<dbReference type="Pfam" id="PF05129">
    <property type="entry name" value="Zn_ribbon_Elf1"/>
    <property type="match status" value="1"/>
</dbReference>
<feature type="region of interest" description="Disordered" evidence="5">
    <location>
        <begin position="109"/>
        <end position="215"/>
    </location>
</feature>
<feature type="compositionally biased region" description="Low complexity" evidence="5">
    <location>
        <begin position="311"/>
        <end position="329"/>
    </location>
</feature>
<dbReference type="PANTHER" id="PTHR20934:SF0">
    <property type="entry name" value="TRANSCRIPTION ELONGATION FACTOR 1 HOMOLOG"/>
    <property type="match status" value="1"/>
</dbReference>
<dbReference type="InterPro" id="IPR007808">
    <property type="entry name" value="Elf1"/>
</dbReference>
<evidence type="ECO:0000313" key="7">
    <source>
        <dbReference type="Proteomes" id="UP000823405"/>
    </source>
</evidence>
<evidence type="ECO:0000256" key="4">
    <source>
        <dbReference type="ARBA" id="ARBA00023242"/>
    </source>
</evidence>
<dbReference type="GO" id="GO:0006368">
    <property type="term" value="P:transcription elongation by RNA polymerase II"/>
    <property type="evidence" value="ECO:0007669"/>
    <property type="project" value="TreeGrafter"/>
</dbReference>
<dbReference type="EMBL" id="JAAAIN010000313">
    <property type="protein sequence ID" value="KAG0316323.1"/>
    <property type="molecule type" value="Genomic_DNA"/>
</dbReference>
<gene>
    <name evidence="6" type="ORF">BGZ97_007073</name>
</gene>
<dbReference type="GO" id="GO:0000993">
    <property type="term" value="F:RNA polymerase II complex binding"/>
    <property type="evidence" value="ECO:0007669"/>
    <property type="project" value="TreeGrafter"/>
</dbReference>
<dbReference type="AlphaFoldDB" id="A0A9P6RC37"/>
<dbReference type="OrthoDB" id="445983at2759"/>
<reference evidence="6" key="1">
    <citation type="journal article" date="2020" name="Fungal Divers.">
        <title>Resolving the Mortierellaceae phylogeny through synthesis of multi-gene phylogenetics and phylogenomics.</title>
        <authorList>
            <person name="Vandepol N."/>
            <person name="Liber J."/>
            <person name="Desiro A."/>
            <person name="Na H."/>
            <person name="Kennedy M."/>
            <person name="Barry K."/>
            <person name="Grigoriev I.V."/>
            <person name="Miller A.N."/>
            <person name="O'Donnell K."/>
            <person name="Stajich J.E."/>
            <person name="Bonito G."/>
        </authorList>
    </citation>
    <scope>NUCLEOTIDE SEQUENCE</scope>
    <source>
        <strain evidence="6">NVP60</strain>
    </source>
</reference>
<dbReference type="InterPro" id="IPR038567">
    <property type="entry name" value="T_Elf1_sf"/>
</dbReference>
<sequence length="511" mass="55752">MTKPSLFSKRRTIQRRNTSKREPKLDKVFDCLCCNHSKCVICKLDFERKVGTLICETCPVRYSCIINHLSKEVDVYSEWVDSFENPQQIAQPKPRPQAIFTAAAAPVPLPASAATQTQTQTEEKEPLVRPSRIKTSGLFSATTRAQNQVQAQDRPSRSQSRSPLSTSEALAQVLAPVHDRPSREQTLSPLPSRELSYSTHPSPRPQAQTQAPLSVQTPVQFQAQVQSQSCIKERIAVSVSPYHDQNDDNASQIFQQGGIAAATAATAATSISSATVSPGQPWVQGNNRQQHNSERRGHGSNKQQGYRNDANINNQGFGSNNNYNNNPRNHSYGFQAQDYGYINPGFGGYQGFDGNSLGYGVNQDFDGSNHGFGGNQGFGGIQGYGKNNNQGSCNSYRAYGTNNNRGCHGTSNQFFHNNSQAYGTSNQRSYGSQFSAHTSNNNNLQNNAMILSSSYSSGYSSGYYDNNIGAGNFSDYDAYNPAVNAGGSPYDYTTGDSTGIEYNTTGGYSDH</sequence>
<keyword evidence="3" id="KW-0862">Zinc</keyword>
<comment type="subcellular location">
    <subcellularLocation>
        <location evidence="1">Nucleus</location>
    </subcellularLocation>
</comment>
<accession>A0A9P6RC37</accession>
<keyword evidence="4" id="KW-0539">Nucleus</keyword>
<protein>
    <recommendedName>
        <fullName evidence="8">Transcription elongation factor 1 homolog</fullName>
    </recommendedName>
</protein>
<keyword evidence="7" id="KW-1185">Reference proteome</keyword>
<evidence type="ECO:0000256" key="5">
    <source>
        <dbReference type="SAM" id="MobiDB-lite"/>
    </source>
</evidence>
<dbReference type="SUPFAM" id="SSF57783">
    <property type="entry name" value="Zinc beta-ribbon"/>
    <property type="match status" value="1"/>
</dbReference>
<proteinExistence type="inferred from homology"/>
<comment type="similarity">
    <text evidence="2">Belongs to the ELOF1 family.</text>
</comment>
<feature type="compositionally biased region" description="Polar residues" evidence="5">
    <location>
        <begin position="184"/>
        <end position="215"/>
    </location>
</feature>
<name>A0A9P6RC37_9FUNG</name>
<evidence type="ECO:0000256" key="3">
    <source>
        <dbReference type="ARBA" id="ARBA00022833"/>
    </source>
</evidence>
<dbReference type="Gene3D" id="2.20.25.190">
    <property type="match status" value="1"/>
</dbReference>
<comment type="caution">
    <text evidence="6">The sequence shown here is derived from an EMBL/GenBank/DDBJ whole genome shotgun (WGS) entry which is preliminary data.</text>
</comment>
<dbReference type="PANTHER" id="PTHR20934">
    <property type="entry name" value="TRANSCRIPTION ELONGATION FACTOR 1 HOMOLOG"/>
    <property type="match status" value="1"/>
</dbReference>
<evidence type="ECO:0000256" key="1">
    <source>
        <dbReference type="ARBA" id="ARBA00004123"/>
    </source>
</evidence>
<feature type="compositionally biased region" description="Low complexity" evidence="5">
    <location>
        <begin position="157"/>
        <end position="167"/>
    </location>
</feature>
<evidence type="ECO:0000256" key="2">
    <source>
        <dbReference type="ARBA" id="ARBA00009730"/>
    </source>
</evidence>
<feature type="compositionally biased region" description="Low complexity" evidence="5">
    <location>
        <begin position="109"/>
        <end position="120"/>
    </location>
</feature>